<evidence type="ECO:0000313" key="13">
    <source>
        <dbReference type="EMBL" id="GBN47467.1"/>
    </source>
</evidence>
<reference evidence="13 14" key="1">
    <citation type="journal article" date="2019" name="Sci. Rep.">
        <title>Orb-weaving spider Araneus ventricosus genome elucidates the spidroin gene catalogue.</title>
        <authorList>
            <person name="Kono N."/>
            <person name="Nakamura H."/>
            <person name="Ohtoshi R."/>
            <person name="Moran D.A.P."/>
            <person name="Shinohara A."/>
            <person name="Yoshida Y."/>
            <person name="Fujiwara M."/>
            <person name="Mori M."/>
            <person name="Tomita M."/>
            <person name="Arakawa K."/>
        </authorList>
    </citation>
    <scope>NUCLEOTIDE SEQUENCE [LARGE SCALE GENOMIC DNA]</scope>
</reference>
<keyword evidence="4" id="KW-0964">Secreted</keyword>
<evidence type="ECO:0000256" key="3">
    <source>
        <dbReference type="ARBA" id="ARBA00022483"/>
    </source>
</evidence>
<accession>A0A4Y2PB51</accession>
<name>A0A4Y2PB51_ARAVE</name>
<dbReference type="Pfam" id="PF12796">
    <property type="entry name" value="Ank_2"/>
    <property type="match status" value="1"/>
</dbReference>
<feature type="repeat" description="ANK" evidence="12">
    <location>
        <begin position="46"/>
        <end position="78"/>
    </location>
</feature>
<dbReference type="InterPro" id="IPR051165">
    <property type="entry name" value="Multifunctional_ANK_Repeat"/>
</dbReference>
<keyword evidence="14" id="KW-1185">Reference proteome</keyword>
<dbReference type="GO" id="GO:0090729">
    <property type="term" value="F:toxin activity"/>
    <property type="evidence" value="ECO:0007669"/>
    <property type="project" value="UniProtKB-KW"/>
</dbReference>
<dbReference type="SMART" id="SM00248">
    <property type="entry name" value="ANK"/>
    <property type="match status" value="2"/>
</dbReference>
<keyword evidence="5" id="KW-1052">Target cell membrane</keyword>
<organism evidence="13 14">
    <name type="scientific">Araneus ventricosus</name>
    <name type="common">Orbweaver spider</name>
    <name type="synonym">Epeira ventricosa</name>
    <dbReference type="NCBI Taxonomy" id="182803"/>
    <lineage>
        <taxon>Eukaryota</taxon>
        <taxon>Metazoa</taxon>
        <taxon>Ecdysozoa</taxon>
        <taxon>Arthropoda</taxon>
        <taxon>Chelicerata</taxon>
        <taxon>Arachnida</taxon>
        <taxon>Araneae</taxon>
        <taxon>Araneomorphae</taxon>
        <taxon>Entelegynae</taxon>
        <taxon>Araneoidea</taxon>
        <taxon>Araneidae</taxon>
        <taxon>Araneus</taxon>
    </lineage>
</organism>
<feature type="non-terminal residue" evidence="13">
    <location>
        <position position="111"/>
    </location>
</feature>
<comment type="subcellular location">
    <subcellularLocation>
        <location evidence="2">Secreted</location>
    </subcellularLocation>
    <subcellularLocation>
        <location evidence="1">Target cell membrane</location>
    </subcellularLocation>
</comment>
<dbReference type="SUPFAM" id="SSF48403">
    <property type="entry name" value="Ankyrin repeat"/>
    <property type="match status" value="1"/>
</dbReference>
<evidence type="ECO:0000256" key="8">
    <source>
        <dbReference type="ARBA" id="ARBA00022737"/>
    </source>
</evidence>
<evidence type="ECO:0000256" key="1">
    <source>
        <dbReference type="ARBA" id="ARBA00004175"/>
    </source>
</evidence>
<keyword evidence="7" id="KW-0528">Neurotoxin</keyword>
<keyword evidence="8" id="KW-0677">Repeat</keyword>
<evidence type="ECO:0000256" key="4">
    <source>
        <dbReference type="ARBA" id="ARBA00022525"/>
    </source>
</evidence>
<dbReference type="PANTHER" id="PTHR24123:SF49">
    <property type="entry name" value="ANKYRIN-2-LIKE ISOFORM X1"/>
    <property type="match status" value="1"/>
</dbReference>
<dbReference type="GO" id="GO:0005576">
    <property type="term" value="C:extracellular region"/>
    <property type="evidence" value="ECO:0007669"/>
    <property type="project" value="UniProtKB-SubCell"/>
</dbReference>
<dbReference type="GO" id="GO:0044218">
    <property type="term" value="C:other organism cell membrane"/>
    <property type="evidence" value="ECO:0007669"/>
    <property type="project" value="UniProtKB-KW"/>
</dbReference>
<keyword evidence="9" id="KW-0638">Presynaptic neurotoxin</keyword>
<dbReference type="InterPro" id="IPR036770">
    <property type="entry name" value="Ankyrin_rpt-contain_sf"/>
</dbReference>
<evidence type="ECO:0000256" key="5">
    <source>
        <dbReference type="ARBA" id="ARBA00022537"/>
    </source>
</evidence>
<keyword evidence="10 12" id="KW-0040">ANK repeat</keyword>
<evidence type="ECO:0000256" key="11">
    <source>
        <dbReference type="ARBA" id="ARBA00023298"/>
    </source>
</evidence>
<evidence type="ECO:0000256" key="7">
    <source>
        <dbReference type="ARBA" id="ARBA00022699"/>
    </source>
</evidence>
<dbReference type="GO" id="GO:0006887">
    <property type="term" value="P:exocytosis"/>
    <property type="evidence" value="ECO:0007669"/>
    <property type="project" value="UniProtKB-KW"/>
</dbReference>
<evidence type="ECO:0000256" key="9">
    <source>
        <dbReference type="ARBA" id="ARBA00023028"/>
    </source>
</evidence>
<evidence type="ECO:0000256" key="2">
    <source>
        <dbReference type="ARBA" id="ARBA00004613"/>
    </source>
</evidence>
<keyword evidence="6" id="KW-0800">Toxin</keyword>
<dbReference type="PROSITE" id="PS50297">
    <property type="entry name" value="ANK_REP_REGION"/>
    <property type="match status" value="2"/>
</dbReference>
<evidence type="ECO:0000313" key="14">
    <source>
        <dbReference type="Proteomes" id="UP000499080"/>
    </source>
</evidence>
<keyword evidence="3" id="KW-0268">Exocytosis</keyword>
<dbReference type="EMBL" id="BGPR01131734">
    <property type="protein sequence ID" value="GBN47467.1"/>
    <property type="molecule type" value="Genomic_DNA"/>
</dbReference>
<dbReference type="PANTHER" id="PTHR24123">
    <property type="entry name" value="ANKYRIN REPEAT-CONTAINING"/>
    <property type="match status" value="1"/>
</dbReference>
<dbReference type="PRINTS" id="PR01415">
    <property type="entry name" value="ANKYRIN"/>
</dbReference>
<feature type="repeat" description="ANK" evidence="12">
    <location>
        <begin position="79"/>
        <end position="111"/>
    </location>
</feature>
<evidence type="ECO:0000256" key="12">
    <source>
        <dbReference type="PROSITE-ProRule" id="PRU00023"/>
    </source>
</evidence>
<proteinExistence type="predicted"/>
<comment type="caution">
    <text evidence="13">The sequence shown here is derived from an EMBL/GenBank/DDBJ whole genome shotgun (WGS) entry which is preliminary data.</text>
</comment>
<protein>
    <submittedName>
        <fullName evidence="13">Ankyrin-2</fullName>
    </submittedName>
</protein>
<dbReference type="Proteomes" id="UP000499080">
    <property type="component" value="Unassembled WGS sequence"/>
</dbReference>
<sequence>MESGEWQMTIDDISRRHGLSHKIKIVEIGPSGWGWGSVKFFPLENNGVTPLHVASHYDHVNVALLLLDKGASPHATAKNGYTPLHIAAKKNQMDIASTLLEYGAKTNSESK</sequence>
<dbReference type="InterPro" id="IPR002110">
    <property type="entry name" value="Ankyrin_rpt"/>
</dbReference>
<evidence type="ECO:0000256" key="6">
    <source>
        <dbReference type="ARBA" id="ARBA00022656"/>
    </source>
</evidence>
<keyword evidence="11" id="KW-0472">Membrane</keyword>
<dbReference type="PROSITE" id="PS50088">
    <property type="entry name" value="ANK_REPEAT"/>
    <property type="match status" value="2"/>
</dbReference>
<evidence type="ECO:0000256" key="10">
    <source>
        <dbReference type="ARBA" id="ARBA00023043"/>
    </source>
</evidence>
<dbReference type="Gene3D" id="1.25.40.20">
    <property type="entry name" value="Ankyrin repeat-containing domain"/>
    <property type="match status" value="1"/>
</dbReference>
<dbReference type="GO" id="GO:0044231">
    <property type="term" value="C:host cell presynaptic membrane"/>
    <property type="evidence" value="ECO:0007669"/>
    <property type="project" value="UniProtKB-KW"/>
</dbReference>
<dbReference type="OrthoDB" id="10070851at2759"/>
<dbReference type="AlphaFoldDB" id="A0A4Y2PB51"/>
<gene>
    <name evidence="13" type="primary">Ank2_3</name>
    <name evidence="13" type="ORF">AVEN_222408_1</name>
</gene>
<keyword evidence="11" id="KW-1053">Target membrane</keyword>